<sequence length="294" mass="30425">MGRKLWSVPRQVNHNHDGIRPIRLGGHKFMHAGSSLPNATNGGTQMSTIPLPGALSMQDRRVVVTGAASGIGRATAVALAQLGATVVVTDRAALDETRAEVEAAGGSCTAVRGDLTDDTFIASFFVAERVHAVAHCAGVLEGRPWREDPGFQERFHRLMDINVRVPLQLAAVAIDHMAAHGGGHVALVGSVAGKTGGTSLSTPPDYAASKGAVHALVKWLSRNAVGRGVLVNAVAPGPVETPMTRGFTLGPTLPMGRIGRAEELAWPIAFLCTSAASYLSGAVLDVNGGAFVGP</sequence>
<name>A0A2S6NAY9_RHOGL</name>
<keyword evidence="5" id="KW-1185">Reference proteome</keyword>
<accession>A0A2S6NAY9</accession>
<dbReference type="Gene3D" id="3.40.50.720">
    <property type="entry name" value="NAD(P)-binding Rossmann-like Domain"/>
    <property type="match status" value="1"/>
</dbReference>
<dbReference type="PANTHER" id="PTHR42760">
    <property type="entry name" value="SHORT-CHAIN DEHYDROGENASES/REDUCTASES FAMILY MEMBER"/>
    <property type="match status" value="1"/>
</dbReference>
<comment type="caution">
    <text evidence="4">The sequence shown here is derived from an EMBL/GenBank/DDBJ whole genome shotgun (WGS) entry which is preliminary data.</text>
</comment>
<dbReference type="PRINTS" id="PR00081">
    <property type="entry name" value="GDHRDH"/>
</dbReference>
<organism evidence="4 5">
    <name type="scientific">Rhodopila globiformis</name>
    <name type="common">Rhodopseudomonas globiformis</name>
    <dbReference type="NCBI Taxonomy" id="1071"/>
    <lineage>
        <taxon>Bacteria</taxon>
        <taxon>Pseudomonadati</taxon>
        <taxon>Pseudomonadota</taxon>
        <taxon>Alphaproteobacteria</taxon>
        <taxon>Acetobacterales</taxon>
        <taxon>Acetobacteraceae</taxon>
        <taxon>Rhodopila</taxon>
    </lineage>
</organism>
<protein>
    <recommendedName>
        <fullName evidence="3">Ketoreductase domain-containing protein</fullName>
    </recommendedName>
</protein>
<dbReference type="InterPro" id="IPR036291">
    <property type="entry name" value="NAD(P)-bd_dom_sf"/>
</dbReference>
<evidence type="ECO:0000313" key="4">
    <source>
        <dbReference type="EMBL" id="PPQ31783.1"/>
    </source>
</evidence>
<evidence type="ECO:0000256" key="2">
    <source>
        <dbReference type="ARBA" id="ARBA00023002"/>
    </source>
</evidence>
<keyword evidence="2" id="KW-0560">Oxidoreductase</keyword>
<reference evidence="4 5" key="1">
    <citation type="journal article" date="2018" name="Arch. Microbiol.">
        <title>New insights into the metabolic potential of the phototrophic purple bacterium Rhodopila globiformis DSM 161(T) from its draft genome sequence and evidence for a vanadium-dependent nitrogenase.</title>
        <authorList>
            <person name="Imhoff J.F."/>
            <person name="Rahn T."/>
            <person name="Kunzel S."/>
            <person name="Neulinger S.C."/>
        </authorList>
    </citation>
    <scope>NUCLEOTIDE SEQUENCE [LARGE SCALE GENOMIC DNA]</scope>
    <source>
        <strain evidence="4 5">DSM 161</strain>
    </source>
</reference>
<evidence type="ECO:0000256" key="1">
    <source>
        <dbReference type="ARBA" id="ARBA00006484"/>
    </source>
</evidence>
<dbReference type="AlphaFoldDB" id="A0A2S6NAY9"/>
<dbReference type="SUPFAM" id="SSF51735">
    <property type="entry name" value="NAD(P)-binding Rossmann-fold domains"/>
    <property type="match status" value="1"/>
</dbReference>
<evidence type="ECO:0000313" key="5">
    <source>
        <dbReference type="Proteomes" id="UP000239724"/>
    </source>
</evidence>
<dbReference type="SMART" id="SM00822">
    <property type="entry name" value="PKS_KR"/>
    <property type="match status" value="1"/>
</dbReference>
<dbReference type="Proteomes" id="UP000239724">
    <property type="component" value="Unassembled WGS sequence"/>
</dbReference>
<evidence type="ECO:0000259" key="3">
    <source>
        <dbReference type="SMART" id="SM00822"/>
    </source>
</evidence>
<dbReference type="Pfam" id="PF13561">
    <property type="entry name" value="adh_short_C2"/>
    <property type="match status" value="1"/>
</dbReference>
<comment type="similarity">
    <text evidence="1">Belongs to the short-chain dehydrogenases/reductases (SDR) family.</text>
</comment>
<feature type="domain" description="Ketoreductase" evidence="3">
    <location>
        <begin position="60"/>
        <end position="242"/>
    </location>
</feature>
<dbReference type="EMBL" id="NHRY01000182">
    <property type="protein sequence ID" value="PPQ31783.1"/>
    <property type="molecule type" value="Genomic_DNA"/>
</dbReference>
<dbReference type="CDD" id="cd05233">
    <property type="entry name" value="SDR_c"/>
    <property type="match status" value="1"/>
</dbReference>
<dbReference type="PANTHER" id="PTHR42760:SF133">
    <property type="entry name" value="3-OXOACYL-[ACYL-CARRIER-PROTEIN] REDUCTASE"/>
    <property type="match status" value="1"/>
</dbReference>
<dbReference type="InterPro" id="IPR057326">
    <property type="entry name" value="KR_dom"/>
</dbReference>
<dbReference type="GO" id="GO:0016616">
    <property type="term" value="F:oxidoreductase activity, acting on the CH-OH group of donors, NAD or NADP as acceptor"/>
    <property type="evidence" value="ECO:0007669"/>
    <property type="project" value="UniProtKB-ARBA"/>
</dbReference>
<dbReference type="InterPro" id="IPR002347">
    <property type="entry name" value="SDR_fam"/>
</dbReference>
<gene>
    <name evidence="4" type="ORF">CCS01_16310</name>
</gene>
<proteinExistence type="inferred from homology"/>